<gene>
    <name evidence="3" type="ORF">CD178_02549</name>
</gene>
<dbReference type="InterPro" id="IPR001296">
    <property type="entry name" value="Glyco_trans_1"/>
</dbReference>
<dbReference type="RefSeq" id="WP_118963268.1">
    <property type="nucleotide sequence ID" value="NZ_CP023036.1"/>
</dbReference>
<dbReference type="GO" id="GO:0016757">
    <property type="term" value="F:glycosyltransferase activity"/>
    <property type="evidence" value="ECO:0007669"/>
    <property type="project" value="InterPro"/>
</dbReference>
<dbReference type="PANTHER" id="PTHR46401">
    <property type="entry name" value="GLYCOSYLTRANSFERASE WBBK-RELATED"/>
    <property type="match status" value="1"/>
</dbReference>
<proteinExistence type="predicted"/>
<dbReference type="OrthoDB" id="9790710at2"/>
<dbReference type="CDD" id="cd03809">
    <property type="entry name" value="GT4_MtfB-like"/>
    <property type="match status" value="1"/>
</dbReference>
<keyword evidence="1" id="KW-0802">TPR repeat</keyword>
<name>A0A347WEK3_9PROT</name>
<dbReference type="KEGG" id="ksc:CD178_02549"/>
<dbReference type="SMART" id="SM00028">
    <property type="entry name" value="TPR"/>
    <property type="match status" value="3"/>
</dbReference>
<dbReference type="SUPFAM" id="SSF53756">
    <property type="entry name" value="UDP-Glycosyltransferase/glycogen phosphorylase"/>
    <property type="match status" value="1"/>
</dbReference>
<dbReference type="PANTHER" id="PTHR46401:SF9">
    <property type="entry name" value="MANNOSYLTRANSFERASE A"/>
    <property type="match status" value="1"/>
</dbReference>
<feature type="domain" description="Glycosyl transferase family 1" evidence="2">
    <location>
        <begin position="360"/>
        <end position="515"/>
    </location>
</feature>
<evidence type="ECO:0000259" key="2">
    <source>
        <dbReference type="Pfam" id="PF00534"/>
    </source>
</evidence>
<keyword evidence="3" id="KW-0808">Transferase</keyword>
<feature type="repeat" description="TPR" evidence="1">
    <location>
        <begin position="80"/>
        <end position="113"/>
    </location>
</feature>
<evidence type="ECO:0000313" key="4">
    <source>
        <dbReference type="Proteomes" id="UP000264120"/>
    </source>
</evidence>
<dbReference type="EMBL" id="CP023036">
    <property type="protein sequence ID" value="AXY23296.1"/>
    <property type="molecule type" value="Genomic_DNA"/>
</dbReference>
<dbReference type="SUPFAM" id="SSF48452">
    <property type="entry name" value="TPR-like"/>
    <property type="match status" value="1"/>
</dbReference>
<evidence type="ECO:0000313" key="3">
    <source>
        <dbReference type="EMBL" id="AXY23296.1"/>
    </source>
</evidence>
<dbReference type="InterPro" id="IPR019734">
    <property type="entry name" value="TPR_rpt"/>
</dbReference>
<dbReference type="PROSITE" id="PS50005">
    <property type="entry name" value="TPR"/>
    <property type="match status" value="1"/>
</dbReference>
<organism evidence="3 4">
    <name type="scientific">Komagataeibacter saccharivorans</name>
    <dbReference type="NCBI Taxonomy" id="265959"/>
    <lineage>
        <taxon>Bacteria</taxon>
        <taxon>Pseudomonadati</taxon>
        <taxon>Pseudomonadota</taxon>
        <taxon>Alphaproteobacteria</taxon>
        <taxon>Acetobacterales</taxon>
        <taxon>Acetobacteraceae</taxon>
        <taxon>Komagataeibacter</taxon>
    </lineage>
</organism>
<reference evidence="3 4" key="1">
    <citation type="submission" date="2017-08" db="EMBL/GenBank/DDBJ databases">
        <title>Complete genome sequence of Gluconacetobacter saccharivorans CV1 isolated from Fermented Vinegar.</title>
        <authorList>
            <person name="Kim S.-Y."/>
        </authorList>
    </citation>
    <scope>NUCLEOTIDE SEQUENCE [LARGE SCALE GENOMIC DNA]</scope>
    <source>
        <strain evidence="3 4">CV1</strain>
    </source>
</reference>
<keyword evidence="4" id="KW-1185">Reference proteome</keyword>
<protein>
    <submittedName>
        <fullName evidence="3">Glycosyl transferases group 1</fullName>
    </submittedName>
</protein>
<dbReference type="Gene3D" id="3.40.50.2000">
    <property type="entry name" value="Glycogen Phosphorylase B"/>
    <property type="match status" value="1"/>
</dbReference>
<accession>A0A347WEK3</accession>
<dbReference type="InterPro" id="IPR011990">
    <property type="entry name" value="TPR-like_helical_dom_sf"/>
</dbReference>
<dbReference type="Gene3D" id="1.25.40.10">
    <property type="entry name" value="Tetratricopeptide repeat domain"/>
    <property type="match status" value="1"/>
</dbReference>
<dbReference type="Pfam" id="PF00534">
    <property type="entry name" value="Glycos_transf_1"/>
    <property type="match status" value="1"/>
</dbReference>
<sequence length="729" mass="84278">MFKVFTRKHKAIARLANQKRDAQEWGEASELYKQVVSIVGHNREGFRYLVQQGNCLKEAGKPEESLVSYQTAAKIFDDDSDLHLQMGHLFKLMGREIESRFEYQKAFNLDPKNDHARNEIERAGDLAIVRKSYSYGSVVEATHTIWLDVTDFVVYVRHNTSLSGIQRVIANLALYLKRAALPGYRVVPVIPEYDNYKIFSTSPRSFLDLVEIFDDENVSREKIDPLLNKVMDDRVQVLPRHNDVFMVAGAFWIYPHYDNIMHLRHIGMRFGLFIHDLIQIRMPEYVARDATEKFNIQLSDVLDISDFILANSEYVAEDVRKFLAEQKNYSLPVEAVVLPTELRSSGKEVVTRNQDILDFKNVDYVISVSTIEIRKNHKLLIKVWEKLREELGEKVPALVLVGKWGWEIDDFKLYVEEKGYIGDWLFIFNGISDVDMEFLYKHSMFSVYPSFAEGFGLPIGESLVYGIPCIASDTTSMPEVGGEFVRYIDPFDWEKSYPVIKQVIEDPDDLKKWREWIQRDFRPKTWQRFCDEFYSAILRHARNLYQEPPRANCPLPQGEFILGGTHDILNMARSGDRIITFRSARQRWWFPANSWGAWSQRRRAEIQFISDCADGEIIDIFVRLHREASRENDPVVILNAGRGDHAYYLSEHPTVFKLSGKVTGGGVVRINLFGRGKFPSNKRFIGWSGIAYCLQGNQEMTLRTYSAIVQPGRHPSEVPYEATASVELI</sequence>
<evidence type="ECO:0000256" key="1">
    <source>
        <dbReference type="PROSITE-ProRule" id="PRU00339"/>
    </source>
</evidence>
<dbReference type="AlphaFoldDB" id="A0A347WEK3"/>
<dbReference type="Proteomes" id="UP000264120">
    <property type="component" value="Chromosome"/>
</dbReference>